<gene>
    <name evidence="1" type="ORF">OEZ60_19000</name>
</gene>
<accession>A0ABT2X867</accession>
<name>A0ABT2X867_9RHOB</name>
<dbReference type="EMBL" id="JAOVQO010000021">
    <property type="protein sequence ID" value="MCU9850088.1"/>
    <property type="molecule type" value="Genomic_DNA"/>
</dbReference>
<proteinExistence type="predicted"/>
<protein>
    <submittedName>
        <fullName evidence="1">Uncharacterized protein</fullName>
    </submittedName>
</protein>
<organism evidence="1 2">
    <name type="scientific">Albidovulum salinarum</name>
    <dbReference type="NCBI Taxonomy" id="2984153"/>
    <lineage>
        <taxon>Bacteria</taxon>
        <taxon>Pseudomonadati</taxon>
        <taxon>Pseudomonadota</taxon>
        <taxon>Alphaproteobacteria</taxon>
        <taxon>Rhodobacterales</taxon>
        <taxon>Paracoccaceae</taxon>
        <taxon>Albidovulum</taxon>
    </lineage>
</organism>
<comment type="caution">
    <text evidence="1">The sequence shown here is derived from an EMBL/GenBank/DDBJ whole genome shotgun (WGS) entry which is preliminary data.</text>
</comment>
<sequence>MAAYTFARKLKTLSGLAAYQCNCRVWISDPDGFIVDPIHQVPGLDT</sequence>
<reference evidence="1 2" key="1">
    <citation type="submission" date="2022-10" db="EMBL/GenBank/DDBJ databases">
        <title>Defluviimonas sp. nov., isolated from ocean surface sediments.</title>
        <authorList>
            <person name="He W."/>
            <person name="Wang L."/>
            <person name="Zhang D.-F."/>
        </authorList>
    </citation>
    <scope>NUCLEOTIDE SEQUENCE [LARGE SCALE GENOMIC DNA]</scope>
    <source>
        <strain evidence="1 2">WL0024</strain>
    </source>
</reference>
<evidence type="ECO:0000313" key="1">
    <source>
        <dbReference type="EMBL" id="MCU9850088.1"/>
    </source>
</evidence>
<dbReference type="Proteomes" id="UP001209535">
    <property type="component" value="Unassembled WGS sequence"/>
</dbReference>
<keyword evidence="2" id="KW-1185">Reference proteome</keyword>
<evidence type="ECO:0000313" key="2">
    <source>
        <dbReference type="Proteomes" id="UP001209535"/>
    </source>
</evidence>
<dbReference type="RefSeq" id="WP_263339667.1">
    <property type="nucleotide sequence ID" value="NZ_JAOVQO010000021.1"/>
</dbReference>